<dbReference type="PANTHER" id="PTHR30483:SF37">
    <property type="entry name" value="ABC TRANSPORTER SUBSTRATE-BINDING PROTEIN"/>
    <property type="match status" value="1"/>
</dbReference>
<dbReference type="InterPro" id="IPR028081">
    <property type="entry name" value="Leu-bd"/>
</dbReference>
<reference evidence="5 6" key="1">
    <citation type="submission" date="2015-12" db="EMBL/GenBank/DDBJ databases">
        <title>Draft genome sequence of the thermoanaerobe Thermotalea metallivorans, an isolate from the runoff channel of the Great Artesian Basin, Australia.</title>
        <authorList>
            <person name="Patel B.K."/>
        </authorList>
    </citation>
    <scope>NUCLEOTIDE SEQUENCE [LARGE SCALE GENOMIC DNA]</scope>
    <source>
        <strain evidence="5 6">B2-1</strain>
    </source>
</reference>
<dbReference type="CDD" id="cd06340">
    <property type="entry name" value="PBP1_ABC_ligand_binding-like"/>
    <property type="match status" value="1"/>
</dbReference>
<proteinExistence type="inferred from homology"/>
<dbReference type="Pfam" id="PF13458">
    <property type="entry name" value="Peripla_BP_6"/>
    <property type="match status" value="1"/>
</dbReference>
<evidence type="ECO:0000313" key="6">
    <source>
        <dbReference type="Proteomes" id="UP000070456"/>
    </source>
</evidence>
<dbReference type="SUPFAM" id="SSF53822">
    <property type="entry name" value="Periplasmic binding protein-like I"/>
    <property type="match status" value="1"/>
</dbReference>
<organism evidence="5 6">
    <name type="scientific">Thermotalea metallivorans</name>
    <dbReference type="NCBI Taxonomy" id="520762"/>
    <lineage>
        <taxon>Bacteria</taxon>
        <taxon>Bacillati</taxon>
        <taxon>Bacillota</taxon>
        <taxon>Clostridia</taxon>
        <taxon>Peptostreptococcales</taxon>
        <taxon>Thermotaleaceae</taxon>
        <taxon>Thermotalea</taxon>
    </lineage>
</organism>
<feature type="domain" description="Leucine-binding protein" evidence="4">
    <location>
        <begin position="46"/>
        <end position="409"/>
    </location>
</feature>
<dbReference type="InterPro" id="IPR051010">
    <property type="entry name" value="BCAA_transport"/>
</dbReference>
<dbReference type="OrthoDB" id="9783240at2"/>
<dbReference type="PROSITE" id="PS51257">
    <property type="entry name" value="PROKAR_LIPOPROTEIN"/>
    <property type="match status" value="1"/>
</dbReference>
<evidence type="ECO:0000313" key="5">
    <source>
        <dbReference type="EMBL" id="KXG75288.1"/>
    </source>
</evidence>
<protein>
    <submittedName>
        <fullName evidence="5">Leucine-, isoleucine-, valine-, threonine-, and alanine-binding protein</fullName>
    </submittedName>
</protein>
<dbReference type="STRING" id="520762.AN619_18530"/>
<accession>A0A140L413</accession>
<dbReference type="RefSeq" id="WP_068556413.1">
    <property type="nucleotide sequence ID" value="NZ_LOEE01000036.1"/>
</dbReference>
<evidence type="ECO:0000256" key="1">
    <source>
        <dbReference type="ARBA" id="ARBA00010062"/>
    </source>
</evidence>
<feature type="chain" id="PRO_5038838062" evidence="3">
    <location>
        <begin position="24"/>
        <end position="439"/>
    </location>
</feature>
<evidence type="ECO:0000259" key="4">
    <source>
        <dbReference type="Pfam" id="PF13458"/>
    </source>
</evidence>
<dbReference type="EMBL" id="LOEE01000036">
    <property type="protein sequence ID" value="KXG75288.1"/>
    <property type="molecule type" value="Genomic_DNA"/>
</dbReference>
<keyword evidence="6" id="KW-1185">Reference proteome</keyword>
<evidence type="ECO:0000256" key="2">
    <source>
        <dbReference type="ARBA" id="ARBA00022729"/>
    </source>
</evidence>
<dbReference type="PATRIC" id="fig|520762.4.peg.2051"/>
<dbReference type="AlphaFoldDB" id="A0A140L413"/>
<dbReference type="Gene3D" id="3.40.50.2300">
    <property type="match status" value="2"/>
</dbReference>
<dbReference type="InterPro" id="IPR028082">
    <property type="entry name" value="Peripla_BP_I"/>
</dbReference>
<dbReference type="PANTHER" id="PTHR30483">
    <property type="entry name" value="LEUCINE-SPECIFIC-BINDING PROTEIN"/>
    <property type="match status" value="1"/>
</dbReference>
<gene>
    <name evidence="5" type="primary">braC</name>
    <name evidence="5" type="ORF">AN619_18530</name>
</gene>
<name>A0A140L413_9FIRM</name>
<feature type="signal peptide" evidence="3">
    <location>
        <begin position="1"/>
        <end position="23"/>
    </location>
</feature>
<evidence type="ECO:0000256" key="3">
    <source>
        <dbReference type="SAM" id="SignalP"/>
    </source>
</evidence>
<sequence length="439" mass="48173">MKKIFMVLLAGLLVFSLALSGCAKQQVQQSAQPEQAKTPEEKVDVVKIGAIFPLTGSAASTGVKLKYAVETAEEIINGEHPELDMPLAREAGLPNLGNAKVKFIFADHQANPEVAKSEAERLIQNEKVVGLIGCYHSSATKPASQVAERFRIPFVAGSSSSAALTERGLEYFTRIAPNDDMETAFFFEYLKYLNATYDAGIKTIGVAYIDNEYGVHAAQMVDKWLKDKYQGEGFEKVVDVKYPKDLSNVDTEVQKIKAAKPDAIFHASYIGDITQFVKKYKEFDVVPKAVVNYCGGFQDPQFVVNLGKDADFFSGSNATAPSLFAKMDTLNKINEIYKKKSGVDFDGPALEDFASAMVIADAINQAGTIDSQKVMEAIKSAVFEAPYFVSGKIKFGKNGQNEYSASVMVQTQNGKYEAVWPVDYQTAEPIPTFPAWKNR</sequence>
<keyword evidence="2 3" id="KW-0732">Signal</keyword>
<dbReference type="Proteomes" id="UP000070456">
    <property type="component" value="Unassembled WGS sequence"/>
</dbReference>
<comment type="similarity">
    <text evidence="1">Belongs to the leucine-binding protein family.</text>
</comment>
<comment type="caution">
    <text evidence="5">The sequence shown here is derived from an EMBL/GenBank/DDBJ whole genome shotgun (WGS) entry which is preliminary data.</text>
</comment>